<dbReference type="InterPro" id="IPR022812">
    <property type="entry name" value="Dynamin"/>
</dbReference>
<reference evidence="2" key="1">
    <citation type="submission" date="2014-11" db="EMBL/GenBank/DDBJ databases">
        <authorList>
            <person name="Otto D Thomas"/>
            <person name="Naeem Raeece"/>
        </authorList>
    </citation>
    <scope>NUCLEOTIDE SEQUENCE</scope>
</reference>
<dbReference type="VEuPathDB" id="CryptoDB:Cvel_29485"/>
<evidence type="ECO:0000259" key="1">
    <source>
        <dbReference type="Pfam" id="PF00350"/>
    </source>
</evidence>
<name>A0A0G4HNL5_9ALVE</name>
<accession>A0A0G4HNL5</accession>
<dbReference type="PhylomeDB" id="A0A0G4HNL5"/>
<dbReference type="AlphaFoldDB" id="A0A0G4HNL5"/>
<dbReference type="InterPro" id="IPR045063">
    <property type="entry name" value="Dynamin_N"/>
</dbReference>
<gene>
    <name evidence="2" type="ORF">Cvel_29485</name>
</gene>
<sequence>MSAAQLQRCREYQALQDELHNFETGVGEVKFPRVLVMGTQSAGKTSMVEFLSGMRIGYSAVDTATRCPVHYKNHYIAEATTRIHIQNVLQRNLDADLGTLRSIQPSEIHLNSTAQVAQALHVHMKITEKVSPSGFSTDEVVVEIWSNLSNDVSFVDLPGLITAPRNDREIEAAKAIQLLNAKVCRSKWDVIVAVIKCTESPETLSDRDHVARVFEDPELAVEERPYPGWKRACPMVVNKTDTLKHHITTVQDANTFFAHARRRGDFSYMFCTLNPGGQLFHGNDGRPLPAQQANEKLRNLQQIERQCYDEWIRGLIVEQPGQVFNEQNWEMLGVEHVLPAILHR</sequence>
<feature type="domain" description="Dynamin N-terminal" evidence="1">
    <location>
        <begin position="34"/>
        <end position="200"/>
    </location>
</feature>
<dbReference type="PRINTS" id="PR00195">
    <property type="entry name" value="DYNAMIN"/>
</dbReference>
<proteinExistence type="predicted"/>
<protein>
    <recommendedName>
        <fullName evidence="1">Dynamin N-terminal domain-containing protein</fullName>
    </recommendedName>
</protein>
<dbReference type="Gene3D" id="3.40.50.300">
    <property type="entry name" value="P-loop containing nucleotide triphosphate hydrolases"/>
    <property type="match status" value="1"/>
</dbReference>
<dbReference type="SUPFAM" id="SSF52540">
    <property type="entry name" value="P-loop containing nucleoside triphosphate hydrolases"/>
    <property type="match status" value="1"/>
</dbReference>
<dbReference type="InterPro" id="IPR027417">
    <property type="entry name" value="P-loop_NTPase"/>
</dbReference>
<evidence type="ECO:0000313" key="2">
    <source>
        <dbReference type="EMBL" id="CEM45771.1"/>
    </source>
</evidence>
<dbReference type="Pfam" id="PF00350">
    <property type="entry name" value="Dynamin_N"/>
    <property type="match status" value="1"/>
</dbReference>
<dbReference type="EMBL" id="CDMZ01003276">
    <property type="protein sequence ID" value="CEM45771.1"/>
    <property type="molecule type" value="Genomic_DNA"/>
</dbReference>
<organism evidence="2">
    <name type="scientific">Chromera velia CCMP2878</name>
    <dbReference type="NCBI Taxonomy" id="1169474"/>
    <lineage>
        <taxon>Eukaryota</taxon>
        <taxon>Sar</taxon>
        <taxon>Alveolata</taxon>
        <taxon>Colpodellida</taxon>
        <taxon>Chromeraceae</taxon>
        <taxon>Chromera</taxon>
    </lineage>
</organism>